<gene>
    <name evidence="1" type="ORF">UFOVP247_108</name>
</gene>
<name>A0A6J7WWJ4_9CAUD</name>
<reference evidence="1" key="1">
    <citation type="submission" date="2020-05" db="EMBL/GenBank/DDBJ databases">
        <authorList>
            <person name="Chiriac C."/>
            <person name="Salcher M."/>
            <person name="Ghai R."/>
            <person name="Kavagutti S V."/>
        </authorList>
    </citation>
    <scope>NUCLEOTIDE SEQUENCE</scope>
</reference>
<dbReference type="EMBL" id="LR798288">
    <property type="protein sequence ID" value="CAB5221208.1"/>
    <property type="molecule type" value="Genomic_DNA"/>
</dbReference>
<evidence type="ECO:0000313" key="1">
    <source>
        <dbReference type="EMBL" id="CAB5221208.1"/>
    </source>
</evidence>
<protein>
    <submittedName>
        <fullName evidence="1">Uncharacterized protein</fullName>
    </submittedName>
</protein>
<accession>A0A6J7WWJ4</accession>
<proteinExistence type="predicted"/>
<organism evidence="1">
    <name type="scientific">uncultured Caudovirales phage</name>
    <dbReference type="NCBI Taxonomy" id="2100421"/>
    <lineage>
        <taxon>Viruses</taxon>
        <taxon>Duplodnaviria</taxon>
        <taxon>Heunggongvirae</taxon>
        <taxon>Uroviricota</taxon>
        <taxon>Caudoviricetes</taxon>
        <taxon>Peduoviridae</taxon>
        <taxon>Maltschvirus</taxon>
        <taxon>Maltschvirus maltsch</taxon>
    </lineage>
</organism>
<sequence length="379" mass="39822">MATLIKVDTSTTPDSLKEMTGTDNQYVIHQMLTQFAASSTGVGTISVNPASTVGLTAIGTFTDTYRPYNVGDHPIGTTINSVTYTFYQDLGTATESLVRPLEYVTATGLKEQVDASLNADVISAALANLVSSGLGGYELNSSTPIGGTWVSQATVTNNIDATNSNVTYLWRKSAAAATPTTVRSVKSDTSTTPSSVKEMTDAEMKTLTDRMRNQIVSTGIGQYRVQASAPVSGGTWVTSGVSFSDTTRTASTVSYTGYYTGNYTGGSYTGTYSGTYTGSYSGTYTGSYTGTYTGNYTGTYRKSFAGFLGVAYSGTYTGFYTGTYTGSYTGKYSGDYTGSYSGSYTGGSYSGAYTGVYSGLTLDATTSTVSTVYLWVRTA</sequence>